<dbReference type="InterPro" id="IPR001544">
    <property type="entry name" value="Aminotrans_IV"/>
</dbReference>
<dbReference type="NCBIfam" id="NF006734">
    <property type="entry name" value="PRK09266.1"/>
    <property type="match status" value="1"/>
</dbReference>
<keyword evidence="2" id="KW-0456">Lyase</keyword>
<dbReference type="PANTHER" id="PTHR42743">
    <property type="entry name" value="AMINO-ACID AMINOTRANSFERASE"/>
    <property type="match status" value="1"/>
</dbReference>
<keyword evidence="5" id="KW-1185">Reference proteome</keyword>
<evidence type="ECO:0000313" key="3">
    <source>
        <dbReference type="EMBL" id="QEV63225.1"/>
    </source>
</evidence>
<dbReference type="AlphaFoldDB" id="A0A5P2XJF3"/>
<evidence type="ECO:0000313" key="4">
    <source>
        <dbReference type="Proteomes" id="UP000326505"/>
    </source>
</evidence>
<gene>
    <name evidence="3" type="ORF">CP982_34695</name>
    <name evidence="2" type="ORF">FHS40_006014</name>
</gene>
<dbReference type="RefSeq" id="WP_150514080.1">
    <property type="nucleotide sequence ID" value="NZ_BMSQ01000016.1"/>
</dbReference>
<dbReference type="EMBL" id="CP023690">
    <property type="protein sequence ID" value="QEV63225.1"/>
    <property type="molecule type" value="Genomic_DNA"/>
</dbReference>
<dbReference type="GO" id="GO:0005829">
    <property type="term" value="C:cytosol"/>
    <property type="evidence" value="ECO:0007669"/>
    <property type="project" value="TreeGrafter"/>
</dbReference>
<dbReference type="Proteomes" id="UP000326505">
    <property type="component" value="Chromosome"/>
</dbReference>
<dbReference type="InterPro" id="IPR050571">
    <property type="entry name" value="Class-IV_PLP-Dep_Aminotrnsfr"/>
</dbReference>
<dbReference type="SMR" id="A0A5P2XJF3"/>
<dbReference type="GO" id="GO:0008696">
    <property type="term" value="F:4-amino-4-deoxychorismate lyase activity"/>
    <property type="evidence" value="ECO:0007669"/>
    <property type="project" value="TreeGrafter"/>
</dbReference>
<name>A0A5P2XJF3_STRST</name>
<protein>
    <submittedName>
        <fullName evidence="2 3">Aminotransferase</fullName>
    </submittedName>
</protein>
<dbReference type="OrthoDB" id="8912228at2"/>
<dbReference type="InterPro" id="IPR043131">
    <property type="entry name" value="BCAT-like_N"/>
</dbReference>
<dbReference type="GO" id="GO:0008483">
    <property type="term" value="F:transaminase activity"/>
    <property type="evidence" value="ECO:0007669"/>
    <property type="project" value="UniProtKB-KW"/>
</dbReference>
<evidence type="ECO:0000313" key="2">
    <source>
        <dbReference type="EMBL" id="MBB5106900.1"/>
    </source>
</evidence>
<dbReference type="Gene3D" id="3.20.10.10">
    <property type="entry name" value="D-amino Acid Aminotransferase, subunit A, domain 2"/>
    <property type="match status" value="1"/>
</dbReference>
<sequence length="288" mass="30149">MTGPRPAAPAAAPRPPAAVTRLDGSPAAPGDLAALALYNYGHFTTLRVERGRVRGLGLHLRRLADDCRTLFGTDPDTATGLTDGVRAALRRVARAHEAPLTVRVTVCATDTTLEGPGTAAPTALLSTRPAAAAAPPPLRLTAATYVRDLPEVKHTGLFGTLRLRADVRRRGFDDALLLDHDDHVLEGTTWNVCFWDGTRLLWPRGRALPGVTARLLRDAAAGAGVPVGDAPLTRAGLGSLRAAFATNAAFGVRPVACVDDVAFAGDPDVTALTATLTERYADVPGEPL</sequence>
<organism evidence="3 4">
    <name type="scientific">Streptomyces spectabilis</name>
    <dbReference type="NCBI Taxonomy" id="68270"/>
    <lineage>
        <taxon>Bacteria</taxon>
        <taxon>Bacillati</taxon>
        <taxon>Actinomycetota</taxon>
        <taxon>Actinomycetes</taxon>
        <taxon>Kitasatosporales</taxon>
        <taxon>Streptomycetaceae</taxon>
        <taxon>Streptomyces</taxon>
    </lineage>
</organism>
<dbReference type="EMBL" id="JACHJD010000011">
    <property type="protein sequence ID" value="MBB5106900.1"/>
    <property type="molecule type" value="Genomic_DNA"/>
</dbReference>
<dbReference type="Gene3D" id="3.30.470.10">
    <property type="match status" value="1"/>
</dbReference>
<keyword evidence="3" id="KW-0032">Aminotransferase</keyword>
<dbReference type="Proteomes" id="UP000549009">
    <property type="component" value="Unassembled WGS sequence"/>
</dbReference>
<dbReference type="InterPro" id="IPR043132">
    <property type="entry name" value="BCAT-like_C"/>
</dbReference>
<evidence type="ECO:0000313" key="5">
    <source>
        <dbReference type="Proteomes" id="UP000549009"/>
    </source>
</evidence>
<proteinExistence type="inferred from homology"/>
<accession>A0A5P2XJF3</accession>
<dbReference type="GO" id="GO:0008153">
    <property type="term" value="P:4-aminobenzoate biosynthetic process"/>
    <property type="evidence" value="ECO:0007669"/>
    <property type="project" value="TreeGrafter"/>
</dbReference>
<dbReference type="KEGG" id="sspb:CP982_34695"/>
<dbReference type="PANTHER" id="PTHR42743:SF2">
    <property type="entry name" value="AMINODEOXYCHORISMATE LYASE"/>
    <property type="match status" value="1"/>
</dbReference>
<evidence type="ECO:0000256" key="1">
    <source>
        <dbReference type="ARBA" id="ARBA00009320"/>
    </source>
</evidence>
<dbReference type="InterPro" id="IPR036038">
    <property type="entry name" value="Aminotransferase-like"/>
</dbReference>
<reference evidence="3 4" key="1">
    <citation type="submission" date="2017-09" db="EMBL/GenBank/DDBJ databases">
        <authorList>
            <person name="Lee N."/>
            <person name="Cho B.-K."/>
        </authorList>
    </citation>
    <scope>NUCLEOTIDE SEQUENCE [LARGE SCALE GENOMIC DNA]</scope>
    <source>
        <strain evidence="3 4">ATCC 27465</strain>
    </source>
</reference>
<keyword evidence="3" id="KW-0808">Transferase</keyword>
<reference evidence="2 5" key="2">
    <citation type="submission" date="2020-08" db="EMBL/GenBank/DDBJ databases">
        <title>Genomic Encyclopedia of Type Strains, Phase III (KMG-III): the genomes of soil and plant-associated and newly described type strains.</title>
        <authorList>
            <person name="Whitman W."/>
        </authorList>
    </citation>
    <scope>NUCLEOTIDE SEQUENCE [LARGE SCALE GENOMIC DNA]</scope>
    <source>
        <strain evidence="2 5">CECT 3146</strain>
    </source>
</reference>
<dbReference type="Pfam" id="PF01063">
    <property type="entry name" value="Aminotran_4"/>
    <property type="match status" value="1"/>
</dbReference>
<comment type="similarity">
    <text evidence="1">Belongs to the class-IV pyridoxal-phosphate-dependent aminotransferase family.</text>
</comment>
<dbReference type="SUPFAM" id="SSF56752">
    <property type="entry name" value="D-aminoacid aminotransferase-like PLP-dependent enzymes"/>
    <property type="match status" value="1"/>
</dbReference>